<organism evidence="1 2">
    <name type="scientific">Bradyrhizobium neotropicale</name>
    <dbReference type="NCBI Taxonomy" id="1497615"/>
    <lineage>
        <taxon>Bacteria</taxon>
        <taxon>Pseudomonadati</taxon>
        <taxon>Pseudomonadota</taxon>
        <taxon>Alphaproteobacteria</taxon>
        <taxon>Hyphomicrobiales</taxon>
        <taxon>Nitrobacteraceae</taxon>
        <taxon>Bradyrhizobium</taxon>
    </lineage>
</organism>
<gene>
    <name evidence="1" type="ORF">AXW67_36325</name>
</gene>
<dbReference type="EMBL" id="LSEF01000025">
    <property type="protein sequence ID" value="OAF19266.1"/>
    <property type="molecule type" value="Genomic_DNA"/>
</dbReference>
<dbReference type="AlphaFoldDB" id="A0A176ZHL0"/>
<proteinExistence type="predicted"/>
<accession>A0A176ZHL0</accession>
<dbReference type="GeneID" id="32584520"/>
<reference evidence="1 2" key="1">
    <citation type="submission" date="2016-02" db="EMBL/GenBank/DDBJ databases">
        <title>Draft genome sequence of the strain BR 10247T Bradyrhizobium neotropicale isolated from nodules of Centrolobium paraense.</title>
        <authorList>
            <person name="Simoes-Araujo J.L."/>
            <person name="Barauna A.C."/>
            <person name="Silva K."/>
            <person name="Zilli J.E."/>
        </authorList>
    </citation>
    <scope>NUCLEOTIDE SEQUENCE [LARGE SCALE GENOMIC DNA]</scope>
    <source>
        <strain evidence="1 2">BR 10247</strain>
    </source>
</reference>
<evidence type="ECO:0000313" key="2">
    <source>
        <dbReference type="Proteomes" id="UP000077173"/>
    </source>
</evidence>
<evidence type="ECO:0000313" key="1">
    <source>
        <dbReference type="EMBL" id="OAF19266.1"/>
    </source>
</evidence>
<sequence length="90" mass="9812">MCLPAFGAPKPEKPFIMNRSMLSFRAQNSAKSLQGATRLAAELFRSGLNIYGKDRDGLGKADHQKWSGDSRSINAADHRSGDVVDFIDAT</sequence>
<comment type="caution">
    <text evidence="1">The sequence shown here is derived from an EMBL/GenBank/DDBJ whole genome shotgun (WGS) entry which is preliminary data.</text>
</comment>
<name>A0A176ZHL0_9BRAD</name>
<protein>
    <submittedName>
        <fullName evidence="1">Uncharacterized protein</fullName>
    </submittedName>
</protein>
<dbReference type="Proteomes" id="UP000077173">
    <property type="component" value="Unassembled WGS sequence"/>
</dbReference>
<keyword evidence="2" id="KW-1185">Reference proteome</keyword>